<reference evidence="3" key="2">
    <citation type="submission" date="2015-01" db="EMBL/GenBank/DDBJ databases">
        <title>Evolutionary Origins and Diversification of the Mycorrhizal Mutualists.</title>
        <authorList>
            <consortium name="DOE Joint Genome Institute"/>
            <consortium name="Mycorrhizal Genomics Consortium"/>
            <person name="Kohler A."/>
            <person name="Kuo A."/>
            <person name="Nagy L.G."/>
            <person name="Floudas D."/>
            <person name="Copeland A."/>
            <person name="Barry K.W."/>
            <person name="Cichocki N."/>
            <person name="Veneault-Fourrey C."/>
            <person name="LaButti K."/>
            <person name="Lindquist E.A."/>
            <person name="Lipzen A."/>
            <person name="Lundell T."/>
            <person name="Morin E."/>
            <person name="Murat C."/>
            <person name="Riley R."/>
            <person name="Ohm R."/>
            <person name="Sun H."/>
            <person name="Tunlid A."/>
            <person name="Henrissat B."/>
            <person name="Grigoriev I.V."/>
            <person name="Hibbett D.S."/>
            <person name="Martin F."/>
        </authorList>
    </citation>
    <scope>NUCLEOTIDE SEQUENCE [LARGE SCALE GENOMIC DNA]</scope>
    <source>
        <strain evidence="3">Zn</strain>
    </source>
</reference>
<reference evidence="2 3" key="1">
    <citation type="submission" date="2014-04" db="EMBL/GenBank/DDBJ databases">
        <authorList>
            <consortium name="DOE Joint Genome Institute"/>
            <person name="Kuo A."/>
            <person name="Martino E."/>
            <person name="Perotto S."/>
            <person name="Kohler A."/>
            <person name="Nagy L.G."/>
            <person name="Floudas D."/>
            <person name="Copeland A."/>
            <person name="Barry K.W."/>
            <person name="Cichocki N."/>
            <person name="Veneault-Fourrey C."/>
            <person name="LaButti K."/>
            <person name="Lindquist E.A."/>
            <person name="Lipzen A."/>
            <person name="Lundell T."/>
            <person name="Morin E."/>
            <person name="Murat C."/>
            <person name="Sun H."/>
            <person name="Tunlid A."/>
            <person name="Henrissat B."/>
            <person name="Grigoriev I.V."/>
            <person name="Hibbett D.S."/>
            <person name="Martin F."/>
            <person name="Nordberg H.P."/>
            <person name="Cantor M.N."/>
            <person name="Hua S.X."/>
        </authorList>
    </citation>
    <scope>NUCLEOTIDE SEQUENCE [LARGE SCALE GENOMIC DNA]</scope>
    <source>
        <strain evidence="2 3">Zn</strain>
    </source>
</reference>
<sequence>MHVKSAIGFLTLSFLAGGNAADQVPGLGSTDISVMNGSIIATSGSTTTYSIYCPVFFGLCEVNQQQTVTEAPDQFVQTVDSTTVSCDLTGSPTATTGTCTWIFNVITLADQVSTPSFLTTYGSSELQIGSLTLAGAAAVNTGTTTANVASTSKSGAKKTDVAMALVAGAAAGVGMLL</sequence>
<accession>A0A0C3GQS7</accession>
<evidence type="ECO:0000256" key="1">
    <source>
        <dbReference type="SAM" id="SignalP"/>
    </source>
</evidence>
<dbReference type="Proteomes" id="UP000054321">
    <property type="component" value="Unassembled WGS sequence"/>
</dbReference>
<evidence type="ECO:0000313" key="3">
    <source>
        <dbReference type="Proteomes" id="UP000054321"/>
    </source>
</evidence>
<protein>
    <recommendedName>
        <fullName evidence="4">Ig-like domain-containing protein</fullName>
    </recommendedName>
</protein>
<feature type="signal peptide" evidence="1">
    <location>
        <begin position="1"/>
        <end position="21"/>
    </location>
</feature>
<organism evidence="2 3">
    <name type="scientific">Oidiodendron maius (strain Zn)</name>
    <dbReference type="NCBI Taxonomy" id="913774"/>
    <lineage>
        <taxon>Eukaryota</taxon>
        <taxon>Fungi</taxon>
        <taxon>Dikarya</taxon>
        <taxon>Ascomycota</taxon>
        <taxon>Pezizomycotina</taxon>
        <taxon>Leotiomycetes</taxon>
        <taxon>Leotiomycetes incertae sedis</taxon>
        <taxon>Myxotrichaceae</taxon>
        <taxon>Oidiodendron</taxon>
    </lineage>
</organism>
<dbReference type="InParanoid" id="A0A0C3GQS7"/>
<evidence type="ECO:0000313" key="2">
    <source>
        <dbReference type="EMBL" id="KIM98400.1"/>
    </source>
</evidence>
<gene>
    <name evidence="2" type="ORF">OIDMADRAFT_56765</name>
</gene>
<dbReference type="HOGENOM" id="CLU_1518327_0_0_1"/>
<evidence type="ECO:0008006" key="4">
    <source>
        <dbReference type="Google" id="ProtNLM"/>
    </source>
</evidence>
<feature type="chain" id="PRO_5002177811" description="Ig-like domain-containing protein" evidence="1">
    <location>
        <begin position="22"/>
        <end position="177"/>
    </location>
</feature>
<name>A0A0C3GQS7_OIDMZ</name>
<proteinExistence type="predicted"/>
<keyword evidence="3" id="KW-1185">Reference proteome</keyword>
<keyword evidence="1" id="KW-0732">Signal</keyword>
<dbReference type="EMBL" id="KN832880">
    <property type="protein sequence ID" value="KIM98400.1"/>
    <property type="molecule type" value="Genomic_DNA"/>
</dbReference>
<dbReference type="AlphaFoldDB" id="A0A0C3GQS7"/>